<keyword evidence="1" id="KW-0732">Signal</keyword>
<keyword evidence="3" id="KW-1185">Reference proteome</keyword>
<comment type="caution">
    <text evidence="2">The sequence shown here is derived from an EMBL/GenBank/DDBJ whole genome shotgun (WGS) entry which is preliminary data.</text>
</comment>
<dbReference type="OrthoDB" id="4927914at2759"/>
<feature type="signal peptide" evidence="1">
    <location>
        <begin position="1"/>
        <end position="21"/>
    </location>
</feature>
<gene>
    <name evidence="2" type="ORF">F53441_2484</name>
</gene>
<dbReference type="AlphaFoldDB" id="A0A8H4KSV6"/>
<sequence length="357" mass="39339">MQLPAISVILSGLLLIGTSLGDTQSPISERAICSGQKCDSSPNSIPASGKPANSPSPLVKDKGINCAFLLENDSVDCTGLHRKTCDLVGWLHAGCKMVAIWQSKCAKSSGAEAKKCCDDAERLPFGGGVYYTGYLRACAPQYQIKRFDRPDFIDRPCSADYRCGLDMNKRLCDMRDWEKAGCQQRAKCDAKIKDVSELPQCCKEWSKKPQTAMANTTAQDKSQLPKAALVNDGWDIRPIENPATAPWNKKVSQSDLKRMTEGFVPETMEDKWLCYSDLADAQGTVVVHLCRSWSRAEQITFKLEPVDTVPGVVARITEITWETQSGESDLGEEEAKENAIMTCNDILDCTLEMDEVC</sequence>
<proteinExistence type="predicted"/>
<evidence type="ECO:0000313" key="3">
    <source>
        <dbReference type="Proteomes" id="UP000605986"/>
    </source>
</evidence>
<organism evidence="2 3">
    <name type="scientific">Fusarium austroafricanum</name>
    <dbReference type="NCBI Taxonomy" id="2364996"/>
    <lineage>
        <taxon>Eukaryota</taxon>
        <taxon>Fungi</taxon>
        <taxon>Dikarya</taxon>
        <taxon>Ascomycota</taxon>
        <taxon>Pezizomycotina</taxon>
        <taxon>Sordariomycetes</taxon>
        <taxon>Hypocreomycetidae</taxon>
        <taxon>Hypocreales</taxon>
        <taxon>Nectriaceae</taxon>
        <taxon>Fusarium</taxon>
        <taxon>Fusarium concolor species complex</taxon>
    </lineage>
</organism>
<evidence type="ECO:0000256" key="1">
    <source>
        <dbReference type="SAM" id="SignalP"/>
    </source>
</evidence>
<protein>
    <submittedName>
        <fullName evidence="2">Uncharacterized protein</fullName>
    </submittedName>
</protein>
<name>A0A8H4KSV6_9HYPO</name>
<dbReference type="Proteomes" id="UP000605986">
    <property type="component" value="Unassembled WGS sequence"/>
</dbReference>
<feature type="chain" id="PRO_5034349424" evidence="1">
    <location>
        <begin position="22"/>
        <end position="357"/>
    </location>
</feature>
<accession>A0A8H4KSV6</accession>
<reference evidence="2" key="1">
    <citation type="submission" date="2020-01" db="EMBL/GenBank/DDBJ databases">
        <title>Identification and distribution of gene clusters putatively required for synthesis of sphingolipid metabolism inhibitors in phylogenetically diverse species of the filamentous fungus Fusarium.</title>
        <authorList>
            <person name="Kim H.-S."/>
            <person name="Busman M."/>
            <person name="Brown D.W."/>
            <person name="Divon H."/>
            <person name="Uhlig S."/>
            <person name="Proctor R.H."/>
        </authorList>
    </citation>
    <scope>NUCLEOTIDE SEQUENCE</scope>
    <source>
        <strain evidence="2">NRRL 53441</strain>
    </source>
</reference>
<evidence type="ECO:0000313" key="2">
    <source>
        <dbReference type="EMBL" id="KAF4455119.1"/>
    </source>
</evidence>
<dbReference type="EMBL" id="JAADJG010000105">
    <property type="protein sequence ID" value="KAF4455119.1"/>
    <property type="molecule type" value="Genomic_DNA"/>
</dbReference>